<sequence>MRPVRVRSVSLGAVVDEKGRSLRMIGRLPVNEGDTVWTDGRIVYGHVPVRPSIKPMFYTGEIPVKSQSGLNGYVLERNGVYHDYDLNMENDLRQSFILNNDKKIFECPLEATSIYYLNLDAEICQDDENSWFIGGVDSKQPQVIWNYVSFDGTNFTSSFIPTNVQIYVNKIINERIQIHKCKIIDNASLELIASELRNVCNAGEFDYIIAQVLDFRFVDRQGNWDAVVAFSLKGTLLREPSQKTYMSEEAKGGDYYGGLTIGEPVFVGKRGIAGGLAYFVYDQTCTTTATVETVEKQNADFEIPLENALFIVKIKSNGGTTLLQKRIEMGANDVSYNTTGTIEWVNMDSPIYNYIFEYPTRGTVTYQGGIVAPQNADPADVAEGLYGAVLHGDIVESNMLRPVEALTTVTEHIDAETIGSTVPFGISLNEGYSAITNIFSLFDIQKDNESIIMNRLDGLYDAYYVKPAPRSNYINLRNGDGWDVIREYSNGTTETAHTNDYPGYYVSGSLNGFTITEPRYHFIPHICLCNLRRGYIYSHRGDMWHDGEIAVIQGNRKKVLGTHSQNLRLSVMKKVKPIIRRGRRWLN</sequence>
<dbReference type="AlphaFoldDB" id="I0GQ11"/>
<evidence type="ECO:0000313" key="1">
    <source>
        <dbReference type="EMBL" id="BAL82848.1"/>
    </source>
</evidence>
<dbReference type="KEGG" id="sri:SELR_11400"/>
<dbReference type="Proteomes" id="UP000007887">
    <property type="component" value="Chromosome"/>
</dbReference>
<dbReference type="EMBL" id="AP012292">
    <property type="protein sequence ID" value="BAL82848.1"/>
    <property type="molecule type" value="Genomic_DNA"/>
</dbReference>
<reference evidence="1 2" key="1">
    <citation type="submission" date="2011-10" db="EMBL/GenBank/DDBJ databases">
        <title>Whole genome sequence of Selenomonas ruminantium subsp. lactilytica TAM6421.</title>
        <authorList>
            <person name="Oguchi A."/>
            <person name="Ankai A."/>
            <person name="Kaneko J."/>
            <person name="Yamada-Narita S."/>
            <person name="Fukui S."/>
            <person name="Takahashi M."/>
            <person name="Onodera T."/>
            <person name="Kojima S."/>
            <person name="Fushimi T."/>
            <person name="Abe N."/>
            <person name="Kamio Y."/>
            <person name="Yamazaki S."/>
            <person name="Fujita N."/>
        </authorList>
    </citation>
    <scope>NUCLEOTIDE SEQUENCE [LARGE SCALE GENOMIC DNA]</scope>
    <source>
        <strain evidence="2">NBRC 103574 / TAM6421</strain>
    </source>
</reference>
<proteinExistence type="predicted"/>
<accession>I0GQ11</accession>
<dbReference type="HOGENOM" id="CLU_464506_0_0_9"/>
<dbReference type="PATRIC" id="fig|927704.6.peg.1175"/>
<organism evidence="1 2">
    <name type="scientific">Selenomonas ruminantium subsp. lactilytica (strain NBRC 103574 / TAM6421)</name>
    <dbReference type="NCBI Taxonomy" id="927704"/>
    <lineage>
        <taxon>Bacteria</taxon>
        <taxon>Bacillati</taxon>
        <taxon>Bacillota</taxon>
        <taxon>Negativicutes</taxon>
        <taxon>Selenomonadales</taxon>
        <taxon>Selenomonadaceae</taxon>
        <taxon>Selenomonas</taxon>
    </lineage>
</organism>
<evidence type="ECO:0000313" key="2">
    <source>
        <dbReference type="Proteomes" id="UP000007887"/>
    </source>
</evidence>
<name>I0GQ11_SELRL</name>
<protein>
    <submittedName>
        <fullName evidence="1">Uncharacterized protein</fullName>
    </submittedName>
</protein>
<gene>
    <name evidence="1" type="ordered locus">SELR_11400</name>
</gene>